<name>A0A1L7XMW7_9HELO</name>
<dbReference type="InterPro" id="IPR050121">
    <property type="entry name" value="Cytochrome_P450_monoxygenase"/>
</dbReference>
<evidence type="ECO:0000256" key="2">
    <source>
        <dbReference type="ARBA" id="ARBA00010617"/>
    </source>
</evidence>
<dbReference type="STRING" id="576137.A0A1L7XMW7"/>
<keyword evidence="6" id="KW-0560">Oxidoreductase</keyword>
<dbReference type="GO" id="GO:0005506">
    <property type="term" value="F:iron ion binding"/>
    <property type="evidence" value="ECO:0007669"/>
    <property type="project" value="InterPro"/>
</dbReference>
<dbReference type="AlphaFoldDB" id="A0A1L7XMW7"/>
<feature type="transmembrane region" description="Helical" evidence="7">
    <location>
        <begin position="55"/>
        <end position="73"/>
    </location>
</feature>
<feature type="binding site" description="axial binding residue" evidence="5">
    <location>
        <position position="452"/>
    </location>
    <ligand>
        <name>heme</name>
        <dbReference type="ChEBI" id="CHEBI:30413"/>
    </ligand>
    <ligandPart>
        <name>Fe</name>
        <dbReference type="ChEBI" id="CHEBI:18248"/>
    </ligandPart>
</feature>
<dbReference type="InterPro" id="IPR001128">
    <property type="entry name" value="Cyt_P450"/>
</dbReference>
<comment type="cofactor">
    <cofactor evidence="1 5">
        <name>heme</name>
        <dbReference type="ChEBI" id="CHEBI:30413"/>
    </cofactor>
</comment>
<keyword evidence="4 5" id="KW-0408">Iron</keyword>
<evidence type="ECO:0000256" key="3">
    <source>
        <dbReference type="ARBA" id="ARBA00022723"/>
    </source>
</evidence>
<dbReference type="PANTHER" id="PTHR24305:SF232">
    <property type="entry name" value="P450, PUTATIVE (EUROFUNG)-RELATED"/>
    <property type="match status" value="1"/>
</dbReference>
<evidence type="ECO:0000256" key="1">
    <source>
        <dbReference type="ARBA" id="ARBA00001971"/>
    </source>
</evidence>
<organism evidence="8 9">
    <name type="scientific">Phialocephala subalpina</name>
    <dbReference type="NCBI Taxonomy" id="576137"/>
    <lineage>
        <taxon>Eukaryota</taxon>
        <taxon>Fungi</taxon>
        <taxon>Dikarya</taxon>
        <taxon>Ascomycota</taxon>
        <taxon>Pezizomycotina</taxon>
        <taxon>Leotiomycetes</taxon>
        <taxon>Helotiales</taxon>
        <taxon>Mollisiaceae</taxon>
        <taxon>Phialocephala</taxon>
        <taxon>Phialocephala fortinii species complex</taxon>
    </lineage>
</organism>
<comment type="similarity">
    <text evidence="2 6">Belongs to the cytochrome P450 family.</text>
</comment>
<accession>A0A1L7XMW7</accession>
<keyword evidence="7" id="KW-1133">Transmembrane helix</keyword>
<dbReference type="OrthoDB" id="3934656at2759"/>
<reference evidence="8 9" key="1">
    <citation type="submission" date="2016-03" db="EMBL/GenBank/DDBJ databases">
        <authorList>
            <person name="Ploux O."/>
        </authorList>
    </citation>
    <scope>NUCLEOTIDE SEQUENCE [LARGE SCALE GENOMIC DNA]</scope>
    <source>
        <strain evidence="8 9">UAMH 11012</strain>
    </source>
</reference>
<evidence type="ECO:0000313" key="9">
    <source>
        <dbReference type="Proteomes" id="UP000184330"/>
    </source>
</evidence>
<keyword evidence="3 5" id="KW-0479">Metal-binding</keyword>
<evidence type="ECO:0000256" key="6">
    <source>
        <dbReference type="RuleBase" id="RU000461"/>
    </source>
</evidence>
<dbReference type="GO" id="GO:0016705">
    <property type="term" value="F:oxidoreductase activity, acting on paired donors, with incorporation or reduction of molecular oxygen"/>
    <property type="evidence" value="ECO:0007669"/>
    <property type="project" value="InterPro"/>
</dbReference>
<dbReference type="Pfam" id="PF00067">
    <property type="entry name" value="p450"/>
    <property type="match status" value="1"/>
</dbReference>
<dbReference type="GO" id="GO:0020037">
    <property type="term" value="F:heme binding"/>
    <property type="evidence" value="ECO:0007669"/>
    <property type="project" value="InterPro"/>
</dbReference>
<dbReference type="PRINTS" id="PR00465">
    <property type="entry name" value="EP450IV"/>
</dbReference>
<dbReference type="InterPro" id="IPR002403">
    <property type="entry name" value="Cyt_P450_E_grp-IV"/>
</dbReference>
<dbReference type="InterPro" id="IPR017972">
    <property type="entry name" value="Cyt_P450_CS"/>
</dbReference>
<keyword evidence="9" id="KW-1185">Reference proteome</keyword>
<feature type="transmembrane region" description="Helical" evidence="7">
    <location>
        <begin position="20"/>
        <end position="48"/>
    </location>
</feature>
<keyword evidence="7" id="KW-0812">Transmembrane</keyword>
<keyword evidence="6" id="KW-0503">Monooxygenase</keyword>
<proteinExistence type="inferred from homology"/>
<evidence type="ECO:0008006" key="10">
    <source>
        <dbReference type="Google" id="ProtNLM"/>
    </source>
</evidence>
<evidence type="ECO:0000256" key="7">
    <source>
        <dbReference type="SAM" id="Phobius"/>
    </source>
</evidence>
<dbReference type="InterPro" id="IPR036396">
    <property type="entry name" value="Cyt_P450_sf"/>
</dbReference>
<dbReference type="Gene3D" id="1.10.630.10">
    <property type="entry name" value="Cytochrome P450"/>
    <property type="match status" value="1"/>
</dbReference>
<keyword evidence="7" id="KW-0472">Membrane</keyword>
<dbReference type="GO" id="GO:0004497">
    <property type="term" value="F:monooxygenase activity"/>
    <property type="evidence" value="ECO:0007669"/>
    <property type="project" value="UniProtKB-KW"/>
</dbReference>
<evidence type="ECO:0000313" key="8">
    <source>
        <dbReference type="EMBL" id="CZR66373.1"/>
    </source>
</evidence>
<evidence type="ECO:0000256" key="4">
    <source>
        <dbReference type="ARBA" id="ARBA00023004"/>
    </source>
</evidence>
<protein>
    <recommendedName>
        <fullName evidence="10">Cytochrome P450</fullName>
    </recommendedName>
</protein>
<keyword evidence="5 6" id="KW-0349">Heme</keyword>
<dbReference type="EMBL" id="FJOG01000036">
    <property type="protein sequence ID" value="CZR66373.1"/>
    <property type="molecule type" value="Genomic_DNA"/>
</dbReference>
<dbReference type="PANTHER" id="PTHR24305">
    <property type="entry name" value="CYTOCHROME P450"/>
    <property type="match status" value="1"/>
</dbReference>
<sequence length="513" mass="57534">MASHSADGSSSWLLSLSKLALATWSTTAVFVVLLPSLLAISIATTIVYRRYFHPLSGIPGPFFASFTSLWLVLHDRTLKRHVLDMALHKKYGPIVRVSYDNVMLSSVAASKVIYSPNGDYNKSDYYMALGPDQQTEERMSLLSETNMPRFRMIKRVTGPVLTLAAVKKYERLCDPVLERYVEKMTQEQGNALDLLKWMHIVSTELLESMVFSDSDDIISSGDDAGDTQLTHEDMAAKNWIVCAERSEHGKPEVFQETFSRRIKERTTSLEYQKTSDFFTDVIKLHDTRPDFRTSWIPLMAYLVLNAGFDTMGSTLTALIIQVARNPRVKEKIQQELLAAKQAGKLTSPIPTYDECAALPYLTATAVESMRLHASIGFVLERVVPDGGVTFEGRFLPAGTKVGCNPRVIHRDKGIYGADADVFNPDRYLNASAEQKREMEAVSLRWGGGIRKCPGDKMAMVAMAKFMTVFFGEFDVELLEEPELKKLGLDGQEEEISFATTKWKGAWMKLTKLS</sequence>
<dbReference type="PROSITE" id="PS00086">
    <property type="entry name" value="CYTOCHROME_P450"/>
    <property type="match status" value="1"/>
</dbReference>
<dbReference type="SUPFAM" id="SSF48264">
    <property type="entry name" value="Cytochrome P450"/>
    <property type="match status" value="1"/>
</dbReference>
<dbReference type="Proteomes" id="UP000184330">
    <property type="component" value="Unassembled WGS sequence"/>
</dbReference>
<gene>
    <name evidence="8" type="ORF">PAC_16274</name>
</gene>
<evidence type="ECO:0000256" key="5">
    <source>
        <dbReference type="PIRSR" id="PIRSR602403-1"/>
    </source>
</evidence>